<dbReference type="STRING" id="1742973.COMA2_180031"/>
<dbReference type="AlphaFoldDB" id="A0A0S4LCV0"/>
<proteinExistence type="predicted"/>
<dbReference type="Proteomes" id="UP000198736">
    <property type="component" value="Unassembled WGS sequence"/>
</dbReference>
<name>A0A0S4LCV0_9BACT</name>
<keyword evidence="3" id="KW-1185">Reference proteome</keyword>
<accession>A0A0S4LCV0</accession>
<keyword evidence="1" id="KW-0732">Signal</keyword>
<protein>
    <recommendedName>
        <fullName evidence="4">Lipoprotein</fullName>
    </recommendedName>
</protein>
<dbReference type="RefSeq" id="WP_139077166.1">
    <property type="nucleotide sequence ID" value="NZ_CZPZ01000010.1"/>
</dbReference>
<feature type="signal peptide" evidence="1">
    <location>
        <begin position="1"/>
        <end position="31"/>
    </location>
</feature>
<evidence type="ECO:0008006" key="4">
    <source>
        <dbReference type="Google" id="ProtNLM"/>
    </source>
</evidence>
<dbReference type="EMBL" id="CZPZ01000010">
    <property type="protein sequence ID" value="CUS34681.1"/>
    <property type="molecule type" value="Genomic_DNA"/>
</dbReference>
<evidence type="ECO:0000313" key="2">
    <source>
        <dbReference type="EMBL" id="CUS34681.1"/>
    </source>
</evidence>
<evidence type="ECO:0000256" key="1">
    <source>
        <dbReference type="SAM" id="SignalP"/>
    </source>
</evidence>
<evidence type="ECO:0000313" key="3">
    <source>
        <dbReference type="Proteomes" id="UP000198736"/>
    </source>
</evidence>
<feature type="chain" id="PRO_5006623940" description="Lipoprotein" evidence="1">
    <location>
        <begin position="32"/>
        <end position="277"/>
    </location>
</feature>
<organism evidence="2 3">
    <name type="scientific">Candidatus Nitrospira nitrificans</name>
    <dbReference type="NCBI Taxonomy" id="1742973"/>
    <lineage>
        <taxon>Bacteria</taxon>
        <taxon>Pseudomonadati</taxon>
        <taxon>Nitrospirota</taxon>
        <taxon>Nitrospiria</taxon>
        <taxon>Nitrospirales</taxon>
        <taxon>Nitrospiraceae</taxon>
        <taxon>Nitrospira</taxon>
    </lineage>
</organism>
<sequence length="277" mass="29687">MRPAMGSKPAILAAVLSAIGVFLTCSHDAPAATDSLEPCSVLTEEEAETVLRSSVKRDIPSPIRHKGISTGGTCLYRSQKDSNKTITVRTDATPTGAQKQRFEAGLRKAKGGELSDIGGRAYFASQVQKGSEALTFLRGDTLTTITTVGLEMEETKQVAALVAPRLPTTVIEPPPPPPAEKGSGKLDPALIGSWLLRQPSGRSIASLDIHRNGRFSMTVSRGAKMIHGNVDGESGVLHLYPEGGGRPQAITYKVVDKNQMEWTDQKGNVTIARRQFR</sequence>
<reference evidence="3" key="1">
    <citation type="submission" date="2015-10" db="EMBL/GenBank/DDBJ databases">
        <authorList>
            <person name="Luecker S."/>
            <person name="Luecker S."/>
        </authorList>
    </citation>
    <scope>NUCLEOTIDE SEQUENCE [LARGE SCALE GENOMIC DNA]</scope>
</reference>
<gene>
    <name evidence="2" type="ORF">COMA2_180031</name>
</gene>